<dbReference type="AlphaFoldDB" id="A0A556U035"/>
<dbReference type="Proteomes" id="UP000319801">
    <property type="component" value="Unassembled WGS sequence"/>
</dbReference>
<comment type="function">
    <text evidence="1">May be involved in neurite outgrowth.</text>
</comment>
<accession>A0A556U035</accession>
<dbReference type="GO" id="GO:0031175">
    <property type="term" value="P:neuron projection development"/>
    <property type="evidence" value="ECO:0007669"/>
    <property type="project" value="TreeGrafter"/>
</dbReference>
<protein>
    <submittedName>
        <fullName evidence="4">G protein-regulated inducer of neurite outgrowth 3</fullName>
    </submittedName>
</protein>
<comment type="caution">
    <text evidence="4">The sequence shown here is derived from an EMBL/GenBank/DDBJ whole genome shotgun (WGS) entry which is preliminary data.</text>
</comment>
<dbReference type="InterPro" id="IPR026646">
    <property type="entry name" value="GPRIN2-like/GPRIN3"/>
</dbReference>
<evidence type="ECO:0000313" key="5">
    <source>
        <dbReference type="Proteomes" id="UP000319801"/>
    </source>
</evidence>
<dbReference type="GO" id="GO:0005886">
    <property type="term" value="C:plasma membrane"/>
    <property type="evidence" value="ECO:0007669"/>
    <property type="project" value="TreeGrafter"/>
</dbReference>
<feature type="region of interest" description="Disordered" evidence="2">
    <location>
        <begin position="65"/>
        <end position="86"/>
    </location>
</feature>
<evidence type="ECO:0000256" key="1">
    <source>
        <dbReference type="ARBA" id="ARBA00002358"/>
    </source>
</evidence>
<name>A0A556U035_BAGYA</name>
<gene>
    <name evidence="4" type="ORF">Baya_6383</name>
</gene>
<dbReference type="OrthoDB" id="10049175at2759"/>
<proteinExistence type="predicted"/>
<evidence type="ECO:0000256" key="2">
    <source>
        <dbReference type="SAM" id="MobiDB-lite"/>
    </source>
</evidence>
<feature type="domain" description="G protein-regulated inducer of neurite outgrowth C-terminal" evidence="3">
    <location>
        <begin position="160"/>
        <end position="236"/>
    </location>
</feature>
<dbReference type="Pfam" id="PF15235">
    <property type="entry name" value="GRIN_C"/>
    <property type="match status" value="1"/>
</dbReference>
<dbReference type="InterPro" id="IPR032745">
    <property type="entry name" value="GRIN_C"/>
</dbReference>
<sequence>MEVREERESLDKKEWNQIRSFKGATIMTEKIPVPVQTHEVALQTDLLYEDAEIQAVVKVSNKSTFMTPNQTRPSWSQTDSGQDASLDSGLAQKSFASVESMSKIENPTVHRSSRSSKPTRQHVCQIQIELCSLSFLSDSLALLEDNREAQGSSTRSGPETESGLLPAVAWDERGMTWAVHGAAVNMESLGFAVQNHLQRKIQEQEQHNGDLRKSVSLSEKRNVFRSLFQTSCCLKADLEA</sequence>
<evidence type="ECO:0000259" key="3">
    <source>
        <dbReference type="Pfam" id="PF15235"/>
    </source>
</evidence>
<dbReference type="EMBL" id="VCAZ01000034">
    <property type="protein sequence ID" value="TSL61112.1"/>
    <property type="molecule type" value="Genomic_DNA"/>
</dbReference>
<dbReference type="PANTHER" id="PTHR15718">
    <property type="entry name" value="G PROTEIN-REGULATED INDUCER OF NEURITE OUTGROWTH C-TERMINAL DOMAIN-CONTAINING PROTEIN"/>
    <property type="match status" value="1"/>
</dbReference>
<feature type="compositionally biased region" description="Polar residues" evidence="2">
    <location>
        <begin position="65"/>
        <end position="85"/>
    </location>
</feature>
<reference evidence="4 5" key="1">
    <citation type="journal article" date="2019" name="Genome Biol. Evol.">
        <title>Whole-Genome Sequencing of the Giant Devil Catfish, Bagarius yarrelli.</title>
        <authorList>
            <person name="Jiang W."/>
            <person name="Lv Y."/>
            <person name="Cheng L."/>
            <person name="Yang K."/>
            <person name="Chao B."/>
            <person name="Wang X."/>
            <person name="Li Y."/>
            <person name="Pan X."/>
            <person name="You X."/>
            <person name="Zhang Y."/>
            <person name="Yang J."/>
            <person name="Li J."/>
            <person name="Zhang X."/>
            <person name="Liu S."/>
            <person name="Sun C."/>
            <person name="Yang J."/>
            <person name="Shi Q."/>
        </authorList>
    </citation>
    <scope>NUCLEOTIDE SEQUENCE [LARGE SCALE GENOMIC DNA]</scope>
    <source>
        <strain evidence="4">JWS20170419001</strain>
        <tissue evidence="4">Muscle</tissue>
    </source>
</reference>
<organism evidence="4 5">
    <name type="scientific">Bagarius yarrelli</name>
    <name type="common">Goonch</name>
    <name type="synonym">Bagrus yarrelli</name>
    <dbReference type="NCBI Taxonomy" id="175774"/>
    <lineage>
        <taxon>Eukaryota</taxon>
        <taxon>Metazoa</taxon>
        <taxon>Chordata</taxon>
        <taxon>Craniata</taxon>
        <taxon>Vertebrata</taxon>
        <taxon>Euteleostomi</taxon>
        <taxon>Actinopterygii</taxon>
        <taxon>Neopterygii</taxon>
        <taxon>Teleostei</taxon>
        <taxon>Ostariophysi</taxon>
        <taxon>Siluriformes</taxon>
        <taxon>Sisoridae</taxon>
        <taxon>Sisorinae</taxon>
        <taxon>Bagarius</taxon>
    </lineage>
</organism>
<dbReference type="PANTHER" id="PTHR15718:SF3">
    <property type="entry name" value="G PROTEIN-REGULATED INDUCER OF NEURITE OUTGROWTH C-TERMINAL DOMAIN-CONTAINING PROTEIN"/>
    <property type="match status" value="1"/>
</dbReference>
<keyword evidence="5" id="KW-1185">Reference proteome</keyword>
<evidence type="ECO:0000313" key="4">
    <source>
        <dbReference type="EMBL" id="TSL61112.1"/>
    </source>
</evidence>